<dbReference type="Pfam" id="PF00356">
    <property type="entry name" value="LacI"/>
    <property type="match status" value="1"/>
</dbReference>
<evidence type="ECO:0000259" key="4">
    <source>
        <dbReference type="PROSITE" id="PS50932"/>
    </source>
</evidence>
<evidence type="ECO:0000313" key="6">
    <source>
        <dbReference type="Proteomes" id="UP000026249"/>
    </source>
</evidence>
<dbReference type="STRING" id="1454373.ACMU_13215"/>
<dbReference type="Gene3D" id="3.40.50.2300">
    <property type="match status" value="2"/>
</dbReference>
<comment type="caution">
    <text evidence="5">The sequence shown here is derived from an EMBL/GenBank/DDBJ whole genome shotgun (WGS) entry which is preliminary data.</text>
</comment>
<protein>
    <recommendedName>
        <fullName evidence="4">HTH lacI-type domain-containing protein</fullName>
    </recommendedName>
</protein>
<dbReference type="InterPro" id="IPR028082">
    <property type="entry name" value="Peripla_BP_I"/>
</dbReference>
<keyword evidence="1" id="KW-0805">Transcription regulation</keyword>
<keyword evidence="2" id="KW-0238">DNA-binding</keyword>
<dbReference type="EMBL" id="JFKE01000004">
    <property type="protein sequence ID" value="KAJ55645.1"/>
    <property type="molecule type" value="Genomic_DNA"/>
</dbReference>
<dbReference type="GO" id="GO:0000976">
    <property type="term" value="F:transcription cis-regulatory region binding"/>
    <property type="evidence" value="ECO:0007669"/>
    <property type="project" value="TreeGrafter"/>
</dbReference>
<dbReference type="InterPro" id="IPR000843">
    <property type="entry name" value="HTH_LacI"/>
</dbReference>
<evidence type="ECO:0000256" key="1">
    <source>
        <dbReference type="ARBA" id="ARBA00023015"/>
    </source>
</evidence>
<feature type="domain" description="HTH lacI-type" evidence="4">
    <location>
        <begin position="15"/>
        <end position="69"/>
    </location>
</feature>
<keyword evidence="6" id="KW-1185">Reference proteome</keyword>
<gene>
    <name evidence="5" type="ORF">ACMU_13215</name>
</gene>
<reference evidence="5 6" key="1">
    <citation type="submission" date="2014-03" db="EMBL/GenBank/DDBJ databases">
        <title>Draft Genome Sequence of Actibacterium mucosum KCTC 23349, a Marine Alphaproteobacterium with Complex Ionic Requirements Isolated from Mediterranean Seawater at Malvarrosa Beach, Valencia, Spain.</title>
        <authorList>
            <person name="Arahal D.R."/>
            <person name="Shao Z."/>
            <person name="Lai Q."/>
            <person name="Pujalte M.J."/>
        </authorList>
    </citation>
    <scope>NUCLEOTIDE SEQUENCE [LARGE SCALE GENOMIC DNA]</scope>
    <source>
        <strain evidence="5 6">KCTC 23349</strain>
    </source>
</reference>
<keyword evidence="3" id="KW-0804">Transcription</keyword>
<name>A0A037ZGQ8_9RHOB</name>
<dbReference type="PANTHER" id="PTHR30146:SF33">
    <property type="entry name" value="TRANSCRIPTIONAL REGULATOR"/>
    <property type="match status" value="1"/>
</dbReference>
<proteinExistence type="predicted"/>
<dbReference type="Pfam" id="PF00532">
    <property type="entry name" value="Peripla_BP_1"/>
    <property type="match status" value="1"/>
</dbReference>
<accession>A0A037ZGQ8</accession>
<sequence>MTNPLPLKSEKPSRTTLRDVAILAGVSEISVSRVMRNAPNISDSLREKVMTAANALSYTPNRVAGALKNQTSNLVAVVLPSMSNDVFPSVLDGIETVLNEHGLHAVLGVSEYDSERELRVVRELLSWSPMGIILTGLHHSDHIRGMIAQLDIPVVQIMDVEGDPIGSAVGVSHSVAAVAAADYLHGRGYQKFGYIGAWSERPGRSRARRLAFERRLAELGTPLVASHISKDRSSAIVGSEATKALLSAHPNIDCLFYANDDLALGGLFHAMRAGIDVPGKLGLMGFNGIEIGKATPLPLTSIETPRFEMGEEAARLLLSQSSEGFRVVDLSFKLVEGGTT</sequence>
<dbReference type="PANTHER" id="PTHR30146">
    <property type="entry name" value="LACI-RELATED TRANSCRIPTIONAL REPRESSOR"/>
    <property type="match status" value="1"/>
</dbReference>
<dbReference type="CDD" id="cd01575">
    <property type="entry name" value="PBP1_GntR"/>
    <property type="match status" value="1"/>
</dbReference>
<dbReference type="Gene3D" id="1.10.260.40">
    <property type="entry name" value="lambda repressor-like DNA-binding domains"/>
    <property type="match status" value="1"/>
</dbReference>
<dbReference type="CDD" id="cd01392">
    <property type="entry name" value="HTH_LacI"/>
    <property type="match status" value="1"/>
</dbReference>
<dbReference type="AlphaFoldDB" id="A0A037ZGQ8"/>
<dbReference type="InterPro" id="IPR001761">
    <property type="entry name" value="Peripla_BP/Lac1_sug-bd_dom"/>
</dbReference>
<dbReference type="GO" id="GO:0003700">
    <property type="term" value="F:DNA-binding transcription factor activity"/>
    <property type="evidence" value="ECO:0007669"/>
    <property type="project" value="TreeGrafter"/>
</dbReference>
<dbReference type="InterPro" id="IPR010982">
    <property type="entry name" value="Lambda_DNA-bd_dom_sf"/>
</dbReference>
<evidence type="ECO:0000256" key="3">
    <source>
        <dbReference type="ARBA" id="ARBA00023163"/>
    </source>
</evidence>
<dbReference type="SMART" id="SM00354">
    <property type="entry name" value="HTH_LACI"/>
    <property type="match status" value="1"/>
</dbReference>
<evidence type="ECO:0000256" key="2">
    <source>
        <dbReference type="ARBA" id="ARBA00023125"/>
    </source>
</evidence>
<evidence type="ECO:0000313" key="5">
    <source>
        <dbReference type="EMBL" id="KAJ55645.1"/>
    </source>
</evidence>
<dbReference type="PROSITE" id="PS50932">
    <property type="entry name" value="HTH_LACI_2"/>
    <property type="match status" value="1"/>
</dbReference>
<dbReference type="Proteomes" id="UP000026249">
    <property type="component" value="Unassembled WGS sequence"/>
</dbReference>
<dbReference type="SUPFAM" id="SSF47413">
    <property type="entry name" value="lambda repressor-like DNA-binding domains"/>
    <property type="match status" value="1"/>
</dbReference>
<organism evidence="5 6">
    <name type="scientific">Actibacterium mucosum KCTC 23349</name>
    <dbReference type="NCBI Taxonomy" id="1454373"/>
    <lineage>
        <taxon>Bacteria</taxon>
        <taxon>Pseudomonadati</taxon>
        <taxon>Pseudomonadota</taxon>
        <taxon>Alphaproteobacteria</taxon>
        <taxon>Rhodobacterales</taxon>
        <taxon>Roseobacteraceae</taxon>
        <taxon>Actibacterium</taxon>
    </lineage>
</organism>
<dbReference type="SUPFAM" id="SSF53822">
    <property type="entry name" value="Periplasmic binding protein-like I"/>
    <property type="match status" value="1"/>
</dbReference>
<dbReference type="PROSITE" id="PS00356">
    <property type="entry name" value="HTH_LACI_1"/>
    <property type="match status" value="1"/>
</dbReference>